<dbReference type="PANTHER" id="PTHR34721">
    <property type="entry name" value="PROTEIN CBG09734"/>
    <property type="match status" value="1"/>
</dbReference>
<dbReference type="AlphaFoldDB" id="A0A0K0DFK2"/>
<name>A0A0K0DFK2_ANGCA</name>
<dbReference type="PANTHER" id="PTHR34721:SF12">
    <property type="entry name" value="PROTEIN QUIVER"/>
    <property type="match status" value="1"/>
</dbReference>
<accession>A0A0K0DFK2</accession>
<reference evidence="1" key="1">
    <citation type="submission" date="2012-09" db="EMBL/GenBank/DDBJ databases">
        <authorList>
            <person name="Martin A.A."/>
        </authorList>
    </citation>
    <scope>NUCLEOTIDE SEQUENCE</scope>
</reference>
<dbReference type="WBParaSite" id="ACAC_0000974901-mRNA-1">
    <property type="protein sequence ID" value="ACAC_0000974901-mRNA-1"/>
    <property type="gene ID" value="ACAC_0000974901"/>
</dbReference>
<protein>
    <submittedName>
        <fullName evidence="2">Protein quiver</fullName>
    </submittedName>
</protein>
<dbReference type="Proteomes" id="UP000035642">
    <property type="component" value="Unassembled WGS sequence"/>
</dbReference>
<proteinExistence type="predicted"/>
<dbReference type="CDD" id="cd00117">
    <property type="entry name" value="TFP"/>
    <property type="match status" value="1"/>
</dbReference>
<evidence type="ECO:0000313" key="1">
    <source>
        <dbReference type="Proteomes" id="UP000035642"/>
    </source>
</evidence>
<organism evidence="1 2">
    <name type="scientific">Angiostrongylus cantonensis</name>
    <name type="common">Rat lungworm</name>
    <dbReference type="NCBI Taxonomy" id="6313"/>
    <lineage>
        <taxon>Eukaryota</taxon>
        <taxon>Metazoa</taxon>
        <taxon>Ecdysozoa</taxon>
        <taxon>Nematoda</taxon>
        <taxon>Chromadorea</taxon>
        <taxon>Rhabditida</taxon>
        <taxon>Rhabditina</taxon>
        <taxon>Rhabditomorpha</taxon>
        <taxon>Strongyloidea</taxon>
        <taxon>Metastrongylidae</taxon>
        <taxon>Angiostrongylus</taxon>
    </lineage>
</organism>
<sequence>LIGDVVPSLSNLICFVGLRCSQCGESDLRSEASDCNRQVVVDCQESDAVCFTRQTLVGRGENNKMCVSWHAVKAEFPTSTMNSCGETSQGRVRYCTCSANQCNSVAISSQVLLTESFEIALESVAQFSKTEALPPVVKIQPPASLPPPGVPEMPLALRCAMCLESGMSDPTADCSTSAPVLCSAIEKFCLTRQTQHEDATFSMEKRCVSEAQAESFVESSEVRSGCATAKGGLVNYCLCQGDLCNHDALLAQAQISGYDKSVPRIYFVINSIPKLRKESTRIAFHNIDKKDEIFKHRQKQRAKYSKVIVNDKCDQKKIQIQRVLGSTQ</sequence>
<reference evidence="2" key="2">
    <citation type="submission" date="2017-02" db="UniProtKB">
        <authorList>
            <consortium name="WormBaseParasite"/>
        </authorList>
    </citation>
    <scope>IDENTIFICATION</scope>
</reference>
<evidence type="ECO:0000313" key="2">
    <source>
        <dbReference type="WBParaSite" id="ACAC_0000974901-mRNA-1"/>
    </source>
</evidence>
<keyword evidence="1" id="KW-1185">Reference proteome</keyword>